<evidence type="ECO:0000313" key="2">
    <source>
        <dbReference type="EMBL" id="GFR72435.1"/>
    </source>
</evidence>
<feature type="region of interest" description="Disordered" evidence="1">
    <location>
        <begin position="1662"/>
        <end position="1732"/>
    </location>
</feature>
<keyword evidence="3" id="KW-1185">Reference proteome</keyword>
<name>A0AAV4FHU6_9GAST</name>
<feature type="compositionally biased region" description="Basic residues" evidence="1">
    <location>
        <begin position="1555"/>
        <end position="1564"/>
    </location>
</feature>
<evidence type="ECO:0000256" key="1">
    <source>
        <dbReference type="SAM" id="MobiDB-lite"/>
    </source>
</evidence>
<organism evidence="2 3">
    <name type="scientific">Elysia marginata</name>
    <dbReference type="NCBI Taxonomy" id="1093978"/>
    <lineage>
        <taxon>Eukaryota</taxon>
        <taxon>Metazoa</taxon>
        <taxon>Spiralia</taxon>
        <taxon>Lophotrochozoa</taxon>
        <taxon>Mollusca</taxon>
        <taxon>Gastropoda</taxon>
        <taxon>Heterobranchia</taxon>
        <taxon>Euthyneura</taxon>
        <taxon>Panpulmonata</taxon>
        <taxon>Sacoglossa</taxon>
        <taxon>Placobranchoidea</taxon>
        <taxon>Plakobranchidae</taxon>
        <taxon>Elysia</taxon>
    </lineage>
</organism>
<comment type="caution">
    <text evidence="2">The sequence shown here is derived from an EMBL/GenBank/DDBJ whole genome shotgun (WGS) entry which is preliminary data.</text>
</comment>
<feature type="compositionally biased region" description="Polar residues" evidence="1">
    <location>
        <begin position="1687"/>
        <end position="1696"/>
    </location>
</feature>
<evidence type="ECO:0008006" key="4">
    <source>
        <dbReference type="Google" id="ProtNLM"/>
    </source>
</evidence>
<feature type="compositionally biased region" description="Low complexity" evidence="1">
    <location>
        <begin position="122"/>
        <end position="133"/>
    </location>
</feature>
<feature type="compositionally biased region" description="Basic and acidic residues" evidence="1">
    <location>
        <begin position="930"/>
        <end position="940"/>
    </location>
</feature>
<evidence type="ECO:0000313" key="3">
    <source>
        <dbReference type="Proteomes" id="UP000762676"/>
    </source>
</evidence>
<gene>
    <name evidence="2" type="ORF">ElyMa_003841000</name>
</gene>
<feature type="compositionally biased region" description="Polar residues" evidence="1">
    <location>
        <begin position="1589"/>
        <end position="1613"/>
    </location>
</feature>
<protein>
    <recommendedName>
        <fullName evidence="4">Adenomatous polyposis coli protein</fullName>
    </recommendedName>
</protein>
<feature type="compositionally biased region" description="Polar residues" evidence="1">
    <location>
        <begin position="1361"/>
        <end position="1377"/>
    </location>
</feature>
<feature type="region of interest" description="Disordered" evidence="1">
    <location>
        <begin position="1550"/>
        <end position="1613"/>
    </location>
</feature>
<accession>A0AAV4FHU6</accession>
<feature type="compositionally biased region" description="Polar residues" evidence="1">
    <location>
        <begin position="1505"/>
        <end position="1516"/>
    </location>
</feature>
<feature type="region of interest" description="Disordered" evidence="1">
    <location>
        <begin position="1356"/>
        <end position="1377"/>
    </location>
</feature>
<feature type="compositionally biased region" description="Basic and acidic residues" evidence="1">
    <location>
        <begin position="153"/>
        <end position="163"/>
    </location>
</feature>
<feature type="region of interest" description="Disordered" evidence="1">
    <location>
        <begin position="1504"/>
        <end position="1526"/>
    </location>
</feature>
<feature type="compositionally biased region" description="Basic and acidic residues" evidence="1">
    <location>
        <begin position="107"/>
        <end position="118"/>
    </location>
</feature>
<sequence>MLKWTSKSSFRNANGRCHGSTDNIEMDRSEKEWFIAETDSQDTEVRKLTNVREEIPSLGSLPFSYTNPVASHKLEYPYLKRLDMKNTSIDKTELMERKSTDSIQKSQTEKLNRQEFSRSKSLPRLGSPVSSGSSFGGSKKGILAKMRKVFRRSKGEENGERRSVSQPASPKTVMTKTKAETKPCARVSKIHEISNSERSSTKTKRRIELWKGHRKKVDVAKAEPSVTDRSLTEIGGAFNDLLIEYKDDECNLSLDRSSNGDYYEGHSNRQLQRLEPTFETFRATTTPLYSDTDIEEGLKDTSGLESFSPCCQNETDKSDQHIIVFKNQTPNTARPRLCQPTDHVTPPSNISTVLSASAYNPPYLPQQSVSDQQMAFREKTFVRPRTSYSRISHLTSFYTDTTTYNQAMTATGVNKPLYDWDNISFPVPLAEDPPQMLQSPFGIDNKCISLEPDFEAKYNVVKTQDLQTWNKLWEGKDIGPPTKAEAEIRTANFQTTWEFQIPKNTRSESFSSDNMNWSEECVFYTPYNERDQGVQRDDNVTNIYLLPKGSNSCNVQNINISEGVVNGWNFSRTTEDETSLEQDRKNGMENYVSKGNLDRYPAKTNDTDCTPTISPALSSANTKSPSMSFEGIANLSHSPTSTFQPQQIHANPIITSAKNNNNGHGAFREKTFRFEAGEDGHADTLIAEEGKNVKKADWSGTRGNVYTDYIVGVAQQENDQSRVQENDMTGIGCSPAQKVKSIVHHLEEQIKLKGDGHVRLWANTSNFQGLDCKEPARASVSFSAVNEQELQHKHTIGIERVDDNQNIQDGLGRENHDSLECHALKANFSNCDVKIRDSVFIGDESLQSANTDVANNSSEVSSRSPSSDTHSLCSDIGGGLSSDQASNINNSEDSDSEPVQEQREERDGGVPVDPAEQVKQSDEVPTAPHSGERKQDKNLDESQMSPLSASYASLTSPIASPVTLDSLDEQGIMDVTPPCELFEASSSSADFEPCLEHVEGADDGHKLDITQLKQYFGKQSGNWKQFGFQENDAGKDIRILKKPGSILSPAYKPPSPVKKTVSFKLDKTPTPSTSQSTFSDDVAICEAMPPKQKQKIAEVTQEKILRQQPNEDRSVDQAASTDESLTEATAMLKADGSPSKLTETSLGSPDDVSWWKADYRETAEMFEEQTRENISCSLELQDNKDANVCDTSEFTPNKDRQEASGNIVLSTIPSCALENNGTISLPCIERFEELIKLRSPQRVVNQMGMQSSKKLSLNMEPDEAGKLEQVGIQREEVITENQGKHEIDNASYKSDVCLELSESRSDLQTYSVIKEPLKKPNAMPFKDVHDDNIDGLLVDIDVSSALSDLVDQVESLGSKGTPMQSPTCDETSPVSKNNVKGKTLNVVHNNVPFWEKKKSLVPSISVAKRKALPFSNMKNRVPAAKENARSAVSKGAQMVSGNENISEQQKLKPKGRLLKYRWSKFSVRKQKETPFETNHKKGFCEKTPLLGTMINNKMKEKGDQMYSSNGTTSLKQRSPIIQKPQSSFQSDLEILENNVEKDTFPFHAQSIVSSRRTRRQTKLPRRVEVVSPRPASSKTKSTEEPKGENFSTTSSLPTHTQNKPKENGSSCQAQCHEKESKTFEIPEPLHADGLQRFCCSSPAYKESNSLREEKTRLPEPEPLLSCQSHEHSNLGPTSSRDIDFNEGFSSDSSIQNDVGDGESPNKSLYPRNRISHDSSEYENESNDSFSGSFDDLTYDIHNSRSIRYRQRQNLDIHNTCSIQYRQRPNLYCNTNSDTDIGYDSQPARFRRPSCSYNHSTISPDRDTDSPRAIPIYEKRVPPENHEAFRSRYVNNNTALLKADTSPTGSAEENRSGEWLFIATFFLLQVLLHWVHASNK</sequence>
<dbReference type="Proteomes" id="UP000762676">
    <property type="component" value="Unassembled WGS sequence"/>
</dbReference>
<feature type="compositionally biased region" description="Low complexity" evidence="1">
    <location>
        <begin position="857"/>
        <end position="867"/>
    </location>
</feature>
<feature type="region of interest" description="Disordered" evidence="1">
    <location>
        <begin position="93"/>
        <end position="139"/>
    </location>
</feature>
<feature type="region of interest" description="Disordered" evidence="1">
    <location>
        <begin position="151"/>
        <end position="182"/>
    </location>
</feature>
<reference evidence="2 3" key="1">
    <citation type="journal article" date="2021" name="Elife">
        <title>Chloroplast acquisition without the gene transfer in kleptoplastic sea slugs, Plakobranchus ocellatus.</title>
        <authorList>
            <person name="Maeda T."/>
            <person name="Takahashi S."/>
            <person name="Yoshida T."/>
            <person name="Shimamura S."/>
            <person name="Takaki Y."/>
            <person name="Nagai Y."/>
            <person name="Toyoda A."/>
            <person name="Suzuki Y."/>
            <person name="Arimoto A."/>
            <person name="Ishii H."/>
            <person name="Satoh N."/>
            <person name="Nishiyama T."/>
            <person name="Hasebe M."/>
            <person name="Maruyama T."/>
            <person name="Minagawa J."/>
            <person name="Obokata J."/>
            <person name="Shigenobu S."/>
        </authorList>
    </citation>
    <scope>NUCLEOTIDE SEQUENCE [LARGE SCALE GENOMIC DNA]</scope>
</reference>
<feature type="compositionally biased region" description="Polar residues" evidence="1">
    <location>
        <begin position="164"/>
        <end position="175"/>
    </location>
</feature>
<feature type="region of interest" description="Disordered" evidence="1">
    <location>
        <begin position="849"/>
        <end position="947"/>
    </location>
</feature>
<proteinExistence type="predicted"/>
<dbReference type="EMBL" id="BMAT01007831">
    <property type="protein sequence ID" value="GFR72435.1"/>
    <property type="molecule type" value="Genomic_DNA"/>
</dbReference>